<feature type="transmembrane region" description="Helical" evidence="1">
    <location>
        <begin position="7"/>
        <end position="27"/>
    </location>
</feature>
<keyword evidence="1" id="KW-0472">Membrane</keyword>
<dbReference type="InterPro" id="IPR021409">
    <property type="entry name" value="DUF3047"/>
</dbReference>
<gene>
    <name evidence="2" type="ORF">A3G31_03265</name>
</gene>
<evidence type="ECO:0000256" key="1">
    <source>
        <dbReference type="SAM" id="Phobius"/>
    </source>
</evidence>
<dbReference type="STRING" id="1817883.A3G31_03265"/>
<proteinExistence type="predicted"/>
<comment type="caution">
    <text evidence="2">The sequence shown here is derived from an EMBL/GenBank/DDBJ whole genome shotgun (WGS) entry which is preliminary data.</text>
</comment>
<dbReference type="Proteomes" id="UP000178082">
    <property type="component" value="Unassembled WGS sequence"/>
</dbReference>
<name>A0A1F7SKH3_9BACT</name>
<dbReference type="AlphaFoldDB" id="A0A1F7SKH3"/>
<dbReference type="EMBL" id="MGDI01000022">
    <property type="protein sequence ID" value="OGL53738.1"/>
    <property type="molecule type" value="Genomic_DNA"/>
</dbReference>
<evidence type="ECO:0008006" key="4">
    <source>
        <dbReference type="Google" id="ProtNLM"/>
    </source>
</evidence>
<organism evidence="2 3">
    <name type="scientific">Candidatus Schekmanbacteria bacterium RIFCSPLOWO2_12_FULL_38_15</name>
    <dbReference type="NCBI Taxonomy" id="1817883"/>
    <lineage>
        <taxon>Bacteria</taxon>
        <taxon>Candidatus Schekmaniibacteriota</taxon>
    </lineage>
</organism>
<protein>
    <recommendedName>
        <fullName evidence="4">DUF3047 domain-containing protein</fullName>
    </recommendedName>
</protein>
<reference evidence="2 3" key="1">
    <citation type="journal article" date="2016" name="Nat. Commun.">
        <title>Thousands of microbial genomes shed light on interconnected biogeochemical processes in an aquifer system.</title>
        <authorList>
            <person name="Anantharaman K."/>
            <person name="Brown C.T."/>
            <person name="Hug L.A."/>
            <person name="Sharon I."/>
            <person name="Castelle C.J."/>
            <person name="Probst A.J."/>
            <person name="Thomas B.C."/>
            <person name="Singh A."/>
            <person name="Wilkins M.J."/>
            <person name="Karaoz U."/>
            <person name="Brodie E.L."/>
            <person name="Williams K.H."/>
            <person name="Hubbard S.S."/>
            <person name="Banfield J.F."/>
        </authorList>
    </citation>
    <scope>NUCLEOTIDE SEQUENCE [LARGE SCALE GENOMIC DNA]</scope>
</reference>
<evidence type="ECO:0000313" key="2">
    <source>
        <dbReference type="EMBL" id="OGL53738.1"/>
    </source>
</evidence>
<dbReference type="Pfam" id="PF11249">
    <property type="entry name" value="DUF3047"/>
    <property type="match status" value="1"/>
</dbReference>
<keyword evidence="1" id="KW-1133">Transmembrane helix</keyword>
<sequence>MNKLSKSFLIVIFSTIYLFLLTSYSPIVPSLTPSSIIIDNFSKTISKNVIPPGWEAKENEGKVDCSIAKHETGNLVFHIKSKGTSVGIYKTLEIDIKQYPYFSWKWKVSKLPPNGDVRSKSTDDQAGNIYLVFPGGFPEQLRSKIISYLWESNAPKGLMTTSPKRGNTKNVVVESGKEKLGEWITEKRNVCEDYKKLFNEEPVKTVKICIWIDSDDTESEAEAFYDDLMFSKN</sequence>
<keyword evidence="1" id="KW-0812">Transmembrane</keyword>
<evidence type="ECO:0000313" key="3">
    <source>
        <dbReference type="Proteomes" id="UP000178082"/>
    </source>
</evidence>
<accession>A0A1F7SKH3</accession>